<accession>A0A0K2UZ66</accession>
<feature type="transmembrane region" description="Helical" evidence="1">
    <location>
        <begin position="6"/>
        <end position="24"/>
    </location>
</feature>
<keyword evidence="1" id="KW-0812">Transmembrane</keyword>
<evidence type="ECO:0000313" key="2">
    <source>
        <dbReference type="EMBL" id="CDW43345.1"/>
    </source>
</evidence>
<dbReference type="EMBL" id="HACA01025984">
    <property type="protein sequence ID" value="CDW43345.1"/>
    <property type="molecule type" value="Transcribed_RNA"/>
</dbReference>
<feature type="transmembrane region" description="Helical" evidence="1">
    <location>
        <begin position="31"/>
        <end position="50"/>
    </location>
</feature>
<dbReference type="AlphaFoldDB" id="A0A0K2UZ66"/>
<keyword evidence="1" id="KW-1133">Transmembrane helix</keyword>
<reference evidence="2" key="1">
    <citation type="submission" date="2014-05" db="EMBL/GenBank/DDBJ databases">
        <authorList>
            <person name="Chronopoulou M."/>
        </authorList>
    </citation>
    <scope>NUCLEOTIDE SEQUENCE</scope>
    <source>
        <tissue evidence="2">Whole organism</tissue>
    </source>
</reference>
<keyword evidence="1" id="KW-0472">Membrane</keyword>
<protein>
    <submittedName>
        <fullName evidence="2">Uncharacterized protein</fullName>
    </submittedName>
</protein>
<organism evidence="2">
    <name type="scientific">Lepeophtheirus salmonis</name>
    <name type="common">Salmon louse</name>
    <name type="synonym">Caligus salmonis</name>
    <dbReference type="NCBI Taxonomy" id="72036"/>
    <lineage>
        <taxon>Eukaryota</taxon>
        <taxon>Metazoa</taxon>
        <taxon>Ecdysozoa</taxon>
        <taxon>Arthropoda</taxon>
        <taxon>Crustacea</taxon>
        <taxon>Multicrustacea</taxon>
        <taxon>Hexanauplia</taxon>
        <taxon>Copepoda</taxon>
        <taxon>Siphonostomatoida</taxon>
        <taxon>Caligidae</taxon>
        <taxon>Lepeophtheirus</taxon>
    </lineage>
</organism>
<proteinExistence type="predicted"/>
<sequence length="63" mass="7377">MLLLITSANSNIVYIYMCLFEPFFTNMKSMILWKLAALFVTPIGILRNLYNFLPASNGVYFFW</sequence>
<name>A0A0K2UZ66_LEPSM</name>
<evidence type="ECO:0000256" key="1">
    <source>
        <dbReference type="SAM" id="Phobius"/>
    </source>
</evidence>